<feature type="compositionally biased region" description="Basic and acidic residues" evidence="1">
    <location>
        <begin position="89"/>
        <end position="101"/>
    </location>
</feature>
<proteinExistence type="predicted"/>
<evidence type="ECO:0000256" key="1">
    <source>
        <dbReference type="SAM" id="MobiDB-lite"/>
    </source>
</evidence>
<protein>
    <submittedName>
        <fullName evidence="2">Uncharacterized protein</fullName>
    </submittedName>
</protein>
<organism evidence="2 3">
    <name type="scientific">Miscanthus lutarioriparius</name>
    <dbReference type="NCBI Taxonomy" id="422564"/>
    <lineage>
        <taxon>Eukaryota</taxon>
        <taxon>Viridiplantae</taxon>
        <taxon>Streptophyta</taxon>
        <taxon>Embryophyta</taxon>
        <taxon>Tracheophyta</taxon>
        <taxon>Spermatophyta</taxon>
        <taxon>Magnoliopsida</taxon>
        <taxon>Liliopsida</taxon>
        <taxon>Poales</taxon>
        <taxon>Poaceae</taxon>
        <taxon>PACMAD clade</taxon>
        <taxon>Panicoideae</taxon>
        <taxon>Andropogonodae</taxon>
        <taxon>Andropogoneae</taxon>
        <taxon>Saccharinae</taxon>
        <taxon>Miscanthus</taxon>
    </lineage>
</organism>
<comment type="caution">
    <text evidence="2">The sequence shown here is derived from an EMBL/GenBank/DDBJ whole genome shotgun (WGS) entry which is preliminary data.</text>
</comment>
<gene>
    <name evidence="2" type="ORF">NCGR_LOCUS16104</name>
</gene>
<sequence>MAQSAALHAGQQLISGGCWRLLPQLRDRQARPRPQLQRVRPLRAHDAKEEGAQGAARLRRKRKGSRVGAREEEEGASPTGGERPPFLQRWRERDEMRRNEEDGTFVALGGDEREKEIR</sequence>
<dbReference type="EMBL" id="CAJGYO010000004">
    <property type="protein sequence ID" value="CAD6223708.1"/>
    <property type="molecule type" value="Genomic_DNA"/>
</dbReference>
<reference evidence="2" key="1">
    <citation type="submission" date="2020-10" db="EMBL/GenBank/DDBJ databases">
        <authorList>
            <person name="Han B."/>
            <person name="Lu T."/>
            <person name="Zhao Q."/>
            <person name="Huang X."/>
            <person name="Zhao Y."/>
        </authorList>
    </citation>
    <scope>NUCLEOTIDE SEQUENCE</scope>
</reference>
<name>A0A811NLV9_9POAL</name>
<dbReference type="AlphaFoldDB" id="A0A811NLV9"/>
<dbReference type="Proteomes" id="UP000604825">
    <property type="component" value="Unassembled WGS sequence"/>
</dbReference>
<evidence type="ECO:0000313" key="3">
    <source>
        <dbReference type="Proteomes" id="UP000604825"/>
    </source>
</evidence>
<keyword evidence="3" id="KW-1185">Reference proteome</keyword>
<feature type="region of interest" description="Disordered" evidence="1">
    <location>
        <begin position="26"/>
        <end position="118"/>
    </location>
</feature>
<evidence type="ECO:0000313" key="2">
    <source>
        <dbReference type="EMBL" id="CAD6223708.1"/>
    </source>
</evidence>
<accession>A0A811NLV9</accession>